<organism evidence="2 3">
    <name type="scientific">Nyctereutes procyonoides</name>
    <name type="common">Raccoon dog</name>
    <name type="synonym">Canis procyonoides</name>
    <dbReference type="NCBI Taxonomy" id="34880"/>
    <lineage>
        <taxon>Eukaryota</taxon>
        <taxon>Metazoa</taxon>
        <taxon>Chordata</taxon>
        <taxon>Craniata</taxon>
        <taxon>Vertebrata</taxon>
        <taxon>Euteleostomi</taxon>
        <taxon>Mammalia</taxon>
        <taxon>Eutheria</taxon>
        <taxon>Laurasiatheria</taxon>
        <taxon>Carnivora</taxon>
        <taxon>Caniformia</taxon>
        <taxon>Canidae</taxon>
        <taxon>Nyctereutes</taxon>
    </lineage>
</organism>
<feature type="region of interest" description="Disordered" evidence="1">
    <location>
        <begin position="495"/>
        <end position="558"/>
    </location>
</feature>
<feature type="compositionally biased region" description="Low complexity" evidence="1">
    <location>
        <begin position="644"/>
        <end position="655"/>
    </location>
</feature>
<name>A0A811YZJ7_NYCPR</name>
<feature type="region of interest" description="Disordered" evidence="1">
    <location>
        <begin position="187"/>
        <end position="343"/>
    </location>
</feature>
<feature type="compositionally biased region" description="Low complexity" evidence="1">
    <location>
        <begin position="196"/>
        <end position="216"/>
    </location>
</feature>
<gene>
    <name evidence="2" type="ORF">NYPRO_LOCUS15729</name>
</gene>
<reference evidence="2" key="1">
    <citation type="submission" date="2020-12" db="EMBL/GenBank/DDBJ databases">
        <authorList>
            <consortium name="Molecular Ecology Group"/>
        </authorList>
    </citation>
    <scope>NUCLEOTIDE SEQUENCE</scope>
    <source>
        <strain evidence="2">TBG_1078</strain>
    </source>
</reference>
<dbReference type="Proteomes" id="UP000645828">
    <property type="component" value="Unassembled WGS sequence"/>
</dbReference>
<protein>
    <submittedName>
        <fullName evidence="2">(raccoon dog) hypothetical protein</fullName>
    </submittedName>
</protein>
<proteinExistence type="predicted"/>
<feature type="region of interest" description="Disordered" evidence="1">
    <location>
        <begin position="595"/>
        <end position="655"/>
    </location>
</feature>
<dbReference type="EMBL" id="CAJHUB010000754">
    <property type="protein sequence ID" value="CAD7682937.1"/>
    <property type="molecule type" value="Genomic_DNA"/>
</dbReference>
<dbReference type="AlphaFoldDB" id="A0A811YZJ7"/>
<comment type="caution">
    <text evidence="2">The sequence shown here is derived from an EMBL/GenBank/DDBJ whole genome shotgun (WGS) entry which is preliminary data.</text>
</comment>
<feature type="compositionally biased region" description="Gly residues" evidence="1">
    <location>
        <begin position="595"/>
        <end position="607"/>
    </location>
</feature>
<feature type="compositionally biased region" description="Polar residues" evidence="1">
    <location>
        <begin position="263"/>
        <end position="292"/>
    </location>
</feature>
<sequence length="697" mass="71342">MPPSAACPSGAARPRGPGESRGLRRSPQPPAPCPLRTPRSPAPAGRPRLRRSGKGPRSRERAQAPAAAASAPVPAPLRSPPAPVVPQVPSASHPPSLPPTAPGRKWGSGPGSRGHPRSGHPCKALGVPVGAGRGPSPACGRRPACARPPAPATWGARAFLCCPGRPRGSLGGRGAFQPPTTCWAGSARLGLGGSRGAPSTGGPRTPRQPGTGPSRGMWPIGGAPAFAPGHTPAPAPMERRSPGTSSRGPHWLRTVPGGHSRSARTTSCSRGPSSPDSNAVAGSQAPTWPTSRHTARHPVSGGPLRPGAPTPLGADGRSRVKQGRQPPGTALPSSGIPAAPGLGAVPRRRLRSWHPSALLRLPGPGPQAARWPCRAEASPAVPAGGPRLRGWRRGRLCARARRLGVPLAPLRTTTGCSLQCGRAPWPRPGTADRVGTSALALPGPLPLPQAYFLNMIVTSLPIPPGTALCDQGPHQFLMTVQPCALTREYAGAPCARRTGDPPRPKRAEPAQQVVGGWKAPRPPRLPRGRPGQQRKALAPQVAGAGGRAHAGRRPHAGLGPLPAPTGTPSALQGCPLLGCPRLPGPLPHFLPGARSGAGTGGRGGCCPGLGPAAPRARSRDRGPFPLRRRRGRPGGAGERGVRRGQGAAGTVGARVTQGARAAPSASVLRRFPVLAGFCRFDLRRPPPPPSRPRHASR</sequence>
<feature type="compositionally biased region" description="Basic residues" evidence="1">
    <location>
        <begin position="47"/>
        <end position="56"/>
    </location>
</feature>
<evidence type="ECO:0000256" key="1">
    <source>
        <dbReference type="SAM" id="MobiDB-lite"/>
    </source>
</evidence>
<feature type="region of interest" description="Disordered" evidence="1">
    <location>
        <begin position="1"/>
        <end position="137"/>
    </location>
</feature>
<keyword evidence="3" id="KW-1185">Reference proteome</keyword>
<feature type="compositionally biased region" description="Pro residues" evidence="1">
    <location>
        <begin position="73"/>
        <end position="86"/>
    </location>
</feature>
<evidence type="ECO:0000313" key="2">
    <source>
        <dbReference type="EMBL" id="CAD7682937.1"/>
    </source>
</evidence>
<feature type="compositionally biased region" description="Low complexity" evidence="1">
    <location>
        <begin position="63"/>
        <end position="72"/>
    </location>
</feature>
<evidence type="ECO:0000313" key="3">
    <source>
        <dbReference type="Proteomes" id="UP000645828"/>
    </source>
</evidence>
<feature type="compositionally biased region" description="Basic and acidic residues" evidence="1">
    <location>
        <begin position="497"/>
        <end position="508"/>
    </location>
</feature>
<accession>A0A811YZJ7</accession>